<accession>A0A803XSG0</accession>
<dbReference type="InterPro" id="IPR018247">
    <property type="entry name" value="EF_Hand_1_Ca_BS"/>
</dbReference>
<dbReference type="InParanoid" id="A0A803XSG0"/>
<dbReference type="GO" id="GO:0005509">
    <property type="term" value="F:calcium ion binding"/>
    <property type="evidence" value="ECO:0007669"/>
    <property type="project" value="UniProtKB-UniRule"/>
</dbReference>
<dbReference type="OrthoDB" id="26525at2759"/>
<dbReference type="InterPro" id="IPR002048">
    <property type="entry name" value="EF_hand_dom"/>
</dbReference>
<dbReference type="PROSITE" id="PS50222">
    <property type="entry name" value="EF_HAND_2"/>
    <property type="match status" value="1"/>
</dbReference>
<protein>
    <recommendedName>
        <fullName evidence="8">Parvalbumin</fullName>
    </recommendedName>
</protein>
<reference evidence="10" key="2">
    <citation type="submission" date="2025-08" db="UniProtKB">
        <authorList>
            <consortium name="Ensembl"/>
        </authorList>
    </citation>
    <scope>IDENTIFICATION</scope>
</reference>
<keyword evidence="5" id="KW-0514">Muscle protein</keyword>
<keyword evidence="4 7" id="KW-0106">Calcium</keyword>
<gene>
    <name evidence="10" type="primary">LOC100543637</name>
</gene>
<keyword evidence="11" id="KW-1185">Reference proteome</keyword>
<dbReference type="AlphaFoldDB" id="A0A803XSG0"/>
<feature type="binding site" evidence="7">
    <location>
        <position position="83"/>
    </location>
    <ligand>
        <name>Ca(2+)</name>
        <dbReference type="ChEBI" id="CHEBI:29108"/>
        <label>1</label>
    </ligand>
</feature>
<evidence type="ECO:0000256" key="1">
    <source>
        <dbReference type="ARBA" id="ARBA00009753"/>
    </source>
</evidence>
<evidence type="ECO:0000313" key="10">
    <source>
        <dbReference type="Ensembl" id="ENSMGAP00000022456.1"/>
    </source>
</evidence>
<dbReference type="Pfam" id="PF13499">
    <property type="entry name" value="EF-hand_7"/>
    <property type="match status" value="1"/>
</dbReference>
<keyword evidence="3" id="KW-0677">Repeat</keyword>
<feature type="binding site" evidence="7">
    <location>
        <position position="110"/>
    </location>
    <ligand>
        <name>Ca(2+)</name>
        <dbReference type="ChEBI" id="CHEBI:29108"/>
        <label>1</label>
    </ligand>
</feature>
<evidence type="ECO:0000256" key="3">
    <source>
        <dbReference type="ARBA" id="ARBA00022737"/>
    </source>
</evidence>
<dbReference type="PANTHER" id="PTHR11653">
    <property type="entry name" value="PARVALBUMIN ALPHA"/>
    <property type="match status" value="1"/>
</dbReference>
<evidence type="ECO:0000313" key="11">
    <source>
        <dbReference type="Proteomes" id="UP000001645"/>
    </source>
</evidence>
<feature type="binding site" evidence="7">
    <location>
        <position position="76"/>
    </location>
    <ligand>
        <name>Ca(2+)</name>
        <dbReference type="ChEBI" id="CHEBI:29108"/>
        <label>1</label>
    </ligand>
</feature>
<keyword evidence="2 7" id="KW-0479">Metal-binding</keyword>
<evidence type="ECO:0000256" key="5">
    <source>
        <dbReference type="ARBA" id="ARBA00023179"/>
    </source>
</evidence>
<proteinExistence type="inferred from homology"/>
<feature type="binding site" evidence="7">
    <location>
        <position position="74"/>
    </location>
    <ligand>
        <name>Ca(2+)</name>
        <dbReference type="ChEBI" id="CHEBI:29108"/>
        <label>1</label>
    </ligand>
</feature>
<dbReference type="PRINTS" id="PR01697">
    <property type="entry name" value="PARVALBUMIN"/>
</dbReference>
<evidence type="ECO:0000256" key="8">
    <source>
        <dbReference type="RuleBase" id="RU368048"/>
    </source>
</evidence>
<comment type="function">
    <text evidence="6 8">In muscle, parvalbumin is thought to be involved in relaxation after contraction. It binds two calcium ions.</text>
</comment>
<dbReference type="InterPro" id="IPR011992">
    <property type="entry name" value="EF-hand-dom_pair"/>
</dbReference>
<dbReference type="CDD" id="cd16255">
    <property type="entry name" value="EFh_parvalbumin_beta"/>
    <property type="match status" value="1"/>
</dbReference>
<dbReference type="Proteomes" id="UP000001645">
    <property type="component" value="Chromosome 16"/>
</dbReference>
<feature type="binding site" evidence="7">
    <location>
        <position position="121"/>
    </location>
    <ligand>
        <name>Ca(2+)</name>
        <dbReference type="ChEBI" id="CHEBI:29108"/>
        <label>1</label>
    </ligand>
</feature>
<dbReference type="InterPro" id="IPR008080">
    <property type="entry name" value="Parvalbumin"/>
</dbReference>
<name>A0A803XSG0_MELGA</name>
<dbReference type="Ensembl" id="ENSMGAT00000024702.1">
    <property type="protein sequence ID" value="ENSMGAP00000022456.1"/>
    <property type="gene ID" value="ENSMGAG00000017959.1"/>
</dbReference>
<dbReference type="FunFam" id="1.10.238.10:FF:000060">
    <property type="entry name" value="Parvalbumin, thymic"/>
    <property type="match status" value="1"/>
</dbReference>
<dbReference type="PROSITE" id="PS00018">
    <property type="entry name" value="EF_HAND_1"/>
    <property type="match status" value="2"/>
</dbReference>
<evidence type="ECO:0000256" key="4">
    <source>
        <dbReference type="ARBA" id="ARBA00022837"/>
    </source>
</evidence>
<dbReference type="FunCoup" id="A0A803XSG0">
    <property type="interactions" value="1"/>
</dbReference>
<feature type="binding site" evidence="7">
    <location>
        <position position="114"/>
    </location>
    <ligand>
        <name>Ca(2+)</name>
        <dbReference type="ChEBI" id="CHEBI:29108"/>
        <label>1</label>
    </ligand>
</feature>
<dbReference type="SUPFAM" id="SSF47473">
    <property type="entry name" value="EF-hand"/>
    <property type="match status" value="1"/>
</dbReference>
<dbReference type="Gene3D" id="1.10.238.10">
    <property type="entry name" value="EF-hand"/>
    <property type="match status" value="1"/>
</dbReference>
<reference evidence="10 11" key="1">
    <citation type="journal article" date="2010" name="PLoS Biol.">
        <title>Multi-platform next-generation sequencing of the domestic turkey (Meleagris gallopavo): genome assembly and analysis.</title>
        <authorList>
            <person name="Dalloul R.A."/>
            <person name="Long J.A."/>
            <person name="Zimin A.V."/>
            <person name="Aslam L."/>
            <person name="Beal K."/>
            <person name="Blomberg L.A."/>
            <person name="Bouffard P."/>
            <person name="Burt D.W."/>
            <person name="Crasta O."/>
            <person name="Crooijmans R.P."/>
            <person name="Cooper K."/>
            <person name="Coulombe R.A."/>
            <person name="De S."/>
            <person name="Delany M.E."/>
            <person name="Dodgson J.B."/>
            <person name="Dong J.J."/>
            <person name="Evans C."/>
            <person name="Frederickson K.M."/>
            <person name="Flicek P."/>
            <person name="Florea L."/>
            <person name="Folkerts O."/>
            <person name="Groenen M.A."/>
            <person name="Harkins T.T."/>
            <person name="Herrero J."/>
            <person name="Hoffmann S."/>
            <person name="Megens H.J."/>
            <person name="Jiang A."/>
            <person name="de Jong P."/>
            <person name="Kaiser P."/>
            <person name="Kim H."/>
            <person name="Kim K.W."/>
            <person name="Kim S."/>
            <person name="Langenberger D."/>
            <person name="Lee M.K."/>
            <person name="Lee T."/>
            <person name="Mane S."/>
            <person name="Marcais G."/>
            <person name="Marz M."/>
            <person name="McElroy A.P."/>
            <person name="Modise T."/>
            <person name="Nefedov M."/>
            <person name="Notredame C."/>
            <person name="Paton I.R."/>
            <person name="Payne W.S."/>
            <person name="Pertea G."/>
            <person name="Prickett D."/>
            <person name="Puiu D."/>
            <person name="Qioa D."/>
            <person name="Raineri E."/>
            <person name="Ruffier M."/>
            <person name="Salzberg S.L."/>
            <person name="Schatz M.C."/>
            <person name="Scheuring C."/>
            <person name="Schmidt C.J."/>
            <person name="Schroeder S."/>
            <person name="Searle S.M."/>
            <person name="Smith E.J."/>
            <person name="Smith J."/>
            <person name="Sonstegard T.S."/>
            <person name="Stadler P.F."/>
            <person name="Tafer H."/>
            <person name="Tu Z.J."/>
            <person name="Van Tassell C.P."/>
            <person name="Vilella A.J."/>
            <person name="Williams K.P."/>
            <person name="Yorke J.A."/>
            <person name="Zhang L."/>
            <person name="Zhang H.B."/>
            <person name="Zhang X."/>
            <person name="Zhang Y."/>
            <person name="Reed K.M."/>
        </authorList>
    </citation>
    <scope>NUCLEOTIDE SEQUENCE [LARGE SCALE GENOMIC DNA]</scope>
</reference>
<organism evidence="10 11">
    <name type="scientific">Meleagris gallopavo</name>
    <name type="common">Wild turkey</name>
    <dbReference type="NCBI Taxonomy" id="9103"/>
    <lineage>
        <taxon>Eukaryota</taxon>
        <taxon>Metazoa</taxon>
        <taxon>Chordata</taxon>
        <taxon>Craniata</taxon>
        <taxon>Vertebrata</taxon>
        <taxon>Euteleostomi</taxon>
        <taxon>Archelosauria</taxon>
        <taxon>Archosauria</taxon>
        <taxon>Dinosauria</taxon>
        <taxon>Saurischia</taxon>
        <taxon>Theropoda</taxon>
        <taxon>Coelurosauria</taxon>
        <taxon>Aves</taxon>
        <taxon>Neognathae</taxon>
        <taxon>Galloanserae</taxon>
        <taxon>Galliformes</taxon>
        <taxon>Phasianidae</taxon>
        <taxon>Meleagridinae</taxon>
        <taxon>Meleagris</taxon>
    </lineage>
</organism>
<dbReference type="GeneTree" id="ENSGT00940000163144"/>
<reference evidence="10" key="3">
    <citation type="submission" date="2025-09" db="UniProtKB">
        <authorList>
            <consortium name="Ensembl"/>
        </authorList>
    </citation>
    <scope>IDENTIFICATION</scope>
</reference>
<sequence>MEEINTDSTQRCFLFYSSADAALAGILTEAQIAAGLQSCQAADSFNYKTFYIKVGLNSKTKDQLSKVFGILDQDRSGFIEEDELKLFLQNFSASGRALTDAETKEFLAGDSDGDGRIGGDEFQALVKS</sequence>
<evidence type="ECO:0000256" key="2">
    <source>
        <dbReference type="ARBA" id="ARBA00022723"/>
    </source>
</evidence>
<dbReference type="GO" id="GO:0005737">
    <property type="term" value="C:cytoplasm"/>
    <property type="evidence" value="ECO:0007669"/>
    <property type="project" value="TreeGrafter"/>
</dbReference>
<feature type="binding site" evidence="7">
    <location>
        <position position="72"/>
    </location>
    <ligand>
        <name>Ca(2+)</name>
        <dbReference type="ChEBI" id="CHEBI:29108"/>
        <label>1</label>
    </ligand>
</feature>
<feature type="binding site" evidence="7">
    <location>
        <position position="112"/>
    </location>
    <ligand>
        <name>Ca(2+)</name>
        <dbReference type="ChEBI" id="CHEBI:29108"/>
        <label>1</label>
    </ligand>
</feature>
<evidence type="ECO:0000259" key="9">
    <source>
        <dbReference type="PROSITE" id="PS50222"/>
    </source>
</evidence>
<evidence type="ECO:0000256" key="6">
    <source>
        <dbReference type="ARBA" id="ARBA00025308"/>
    </source>
</evidence>
<feature type="binding site" evidence="7">
    <location>
        <position position="78"/>
    </location>
    <ligand>
        <name>Ca(2+)</name>
        <dbReference type="ChEBI" id="CHEBI:29108"/>
        <label>1</label>
    </ligand>
</feature>
<comment type="similarity">
    <text evidence="1 8">Belongs to the parvalbumin family.</text>
</comment>
<evidence type="ECO:0000256" key="7">
    <source>
        <dbReference type="PIRSR" id="PIRSR608080-1"/>
    </source>
</evidence>
<dbReference type="PANTHER" id="PTHR11653:SF12">
    <property type="entry name" value="PARVALBUMIN"/>
    <property type="match status" value="1"/>
</dbReference>
<feature type="domain" description="EF-hand" evidence="9">
    <location>
        <begin position="59"/>
        <end position="94"/>
    </location>
</feature>
<dbReference type="SMART" id="SM00054">
    <property type="entry name" value="EFh"/>
    <property type="match status" value="1"/>
</dbReference>